<sequence length="87" mass="9951">MDCDEDRVWHRKEHLCKLQLFCLSVHAGDIEPHSSSNAVAVSFLAPFHAQPLINSILWLFAILDYMDCARAPEPPNEKHFTYGRRGS</sequence>
<dbReference type="Proteomes" id="UP001054945">
    <property type="component" value="Unassembled WGS sequence"/>
</dbReference>
<gene>
    <name evidence="1" type="ORF">CEXT_332931</name>
</gene>
<comment type="caution">
    <text evidence="1">The sequence shown here is derived from an EMBL/GenBank/DDBJ whole genome shotgun (WGS) entry which is preliminary data.</text>
</comment>
<name>A0AAV4PML1_CAEEX</name>
<dbReference type="AlphaFoldDB" id="A0AAV4PML1"/>
<protein>
    <submittedName>
        <fullName evidence="1">Uncharacterized protein</fullName>
    </submittedName>
</protein>
<keyword evidence="2" id="KW-1185">Reference proteome</keyword>
<accession>A0AAV4PML1</accession>
<dbReference type="EMBL" id="BPLR01004750">
    <property type="protein sequence ID" value="GIX97190.1"/>
    <property type="molecule type" value="Genomic_DNA"/>
</dbReference>
<organism evidence="1 2">
    <name type="scientific">Caerostris extrusa</name>
    <name type="common">Bark spider</name>
    <name type="synonym">Caerostris bankana</name>
    <dbReference type="NCBI Taxonomy" id="172846"/>
    <lineage>
        <taxon>Eukaryota</taxon>
        <taxon>Metazoa</taxon>
        <taxon>Ecdysozoa</taxon>
        <taxon>Arthropoda</taxon>
        <taxon>Chelicerata</taxon>
        <taxon>Arachnida</taxon>
        <taxon>Araneae</taxon>
        <taxon>Araneomorphae</taxon>
        <taxon>Entelegynae</taxon>
        <taxon>Araneoidea</taxon>
        <taxon>Araneidae</taxon>
        <taxon>Caerostris</taxon>
    </lineage>
</organism>
<evidence type="ECO:0000313" key="1">
    <source>
        <dbReference type="EMBL" id="GIX97190.1"/>
    </source>
</evidence>
<reference evidence="1 2" key="1">
    <citation type="submission" date="2021-06" db="EMBL/GenBank/DDBJ databases">
        <title>Caerostris extrusa draft genome.</title>
        <authorList>
            <person name="Kono N."/>
            <person name="Arakawa K."/>
        </authorList>
    </citation>
    <scope>NUCLEOTIDE SEQUENCE [LARGE SCALE GENOMIC DNA]</scope>
</reference>
<proteinExistence type="predicted"/>
<evidence type="ECO:0000313" key="2">
    <source>
        <dbReference type="Proteomes" id="UP001054945"/>
    </source>
</evidence>